<protein>
    <submittedName>
        <fullName evidence="1">DUF5708 family protein</fullName>
    </submittedName>
</protein>
<dbReference type="Pfam" id="PF18969">
    <property type="entry name" value="DUF5708"/>
    <property type="match status" value="1"/>
</dbReference>
<gene>
    <name evidence="1" type="ORF">AB0K95_16930</name>
</gene>
<name>A0ABV3JFM5_9ACTN</name>
<comment type="caution">
    <text evidence="1">The sequence shown here is derived from an EMBL/GenBank/DDBJ whole genome shotgun (WGS) entry which is preliminary data.</text>
</comment>
<dbReference type="RefSeq" id="WP_364022652.1">
    <property type="nucleotide sequence ID" value="NZ_JBFATD010000005.1"/>
</dbReference>
<sequence length="60" mass="6236">MRRAAGHCATGVGTVLGGLALWRCTQGVELPVLSLPRAGVPLVFLGGAEILPDPCRAVRR</sequence>
<evidence type="ECO:0000313" key="1">
    <source>
        <dbReference type="EMBL" id="MEV5246936.1"/>
    </source>
</evidence>
<dbReference type="InterPro" id="IPR043762">
    <property type="entry name" value="DUF5708"/>
</dbReference>
<evidence type="ECO:0000313" key="2">
    <source>
        <dbReference type="Proteomes" id="UP001552527"/>
    </source>
</evidence>
<keyword evidence="2" id="KW-1185">Reference proteome</keyword>
<proteinExistence type="predicted"/>
<dbReference type="Proteomes" id="UP001552527">
    <property type="component" value="Unassembled WGS sequence"/>
</dbReference>
<dbReference type="EMBL" id="JBFATE010000006">
    <property type="protein sequence ID" value="MEV5246936.1"/>
    <property type="molecule type" value="Genomic_DNA"/>
</dbReference>
<organism evidence="1 2">
    <name type="scientific">Streptomyces werraensis</name>
    <dbReference type="NCBI Taxonomy" id="68284"/>
    <lineage>
        <taxon>Bacteria</taxon>
        <taxon>Bacillati</taxon>
        <taxon>Actinomycetota</taxon>
        <taxon>Actinomycetes</taxon>
        <taxon>Kitasatosporales</taxon>
        <taxon>Streptomycetaceae</taxon>
        <taxon>Streptomyces</taxon>
    </lineage>
</organism>
<reference evidence="1 2" key="1">
    <citation type="submission" date="2024-06" db="EMBL/GenBank/DDBJ databases">
        <title>The Natural Products Discovery Center: Release of the First 8490 Sequenced Strains for Exploring Actinobacteria Biosynthetic Diversity.</title>
        <authorList>
            <person name="Kalkreuter E."/>
            <person name="Kautsar S.A."/>
            <person name="Yang D."/>
            <person name="Bader C.D."/>
            <person name="Teijaro C.N."/>
            <person name="Fluegel L."/>
            <person name="Davis C.M."/>
            <person name="Simpson J.R."/>
            <person name="Lauterbach L."/>
            <person name="Steele A.D."/>
            <person name="Gui C."/>
            <person name="Meng S."/>
            <person name="Li G."/>
            <person name="Viehrig K."/>
            <person name="Ye F."/>
            <person name="Su P."/>
            <person name="Kiefer A.F."/>
            <person name="Nichols A."/>
            <person name="Cepeda A.J."/>
            <person name="Yan W."/>
            <person name="Fan B."/>
            <person name="Jiang Y."/>
            <person name="Adhikari A."/>
            <person name="Zheng C.-J."/>
            <person name="Schuster L."/>
            <person name="Cowan T.M."/>
            <person name="Smanski M.J."/>
            <person name="Chevrette M.G."/>
            <person name="De Carvalho L.P.S."/>
            <person name="Shen B."/>
        </authorList>
    </citation>
    <scope>NUCLEOTIDE SEQUENCE [LARGE SCALE GENOMIC DNA]</scope>
    <source>
        <strain evidence="1 2">NPDC052768</strain>
    </source>
</reference>
<accession>A0ABV3JFM5</accession>